<dbReference type="AlphaFoldDB" id="A0A0B6ZSJ0"/>
<keyword evidence="7" id="KW-0496">Mitochondrion</keyword>
<keyword evidence="8 9" id="KW-0472">Membrane</keyword>
<feature type="transmembrane region" description="Helical" evidence="9">
    <location>
        <begin position="163"/>
        <end position="182"/>
    </location>
</feature>
<evidence type="ECO:0000256" key="7">
    <source>
        <dbReference type="ARBA" id="ARBA00023128"/>
    </source>
</evidence>
<reference evidence="11" key="1">
    <citation type="submission" date="2014-12" db="EMBL/GenBank/DDBJ databases">
        <title>Insight into the proteome of Arion vulgaris.</title>
        <authorList>
            <person name="Aradska J."/>
            <person name="Bulat T."/>
            <person name="Smidak R."/>
            <person name="Sarate P."/>
            <person name="Gangsoo J."/>
            <person name="Sialana F."/>
            <person name="Bilban M."/>
            <person name="Lubec G."/>
        </authorList>
    </citation>
    <scope>NUCLEOTIDE SEQUENCE</scope>
    <source>
        <tissue evidence="11">Skin</tissue>
    </source>
</reference>
<name>A0A0B6ZSJ0_9EUPU</name>
<accession>A0A0B6ZSJ0</accession>
<keyword evidence="4 9" id="KW-0812">Transmembrane</keyword>
<evidence type="ECO:0000256" key="9">
    <source>
        <dbReference type="SAM" id="Phobius"/>
    </source>
</evidence>
<evidence type="ECO:0000256" key="2">
    <source>
        <dbReference type="ARBA" id="ARBA00007020"/>
    </source>
</evidence>
<evidence type="ECO:0000256" key="6">
    <source>
        <dbReference type="ARBA" id="ARBA00022989"/>
    </source>
</evidence>
<comment type="subcellular location">
    <subcellularLocation>
        <location evidence="1">Mitochondrion inner membrane</location>
        <topology evidence="1">Multi-pass membrane protein</topology>
    </subcellularLocation>
</comment>
<evidence type="ECO:0000256" key="5">
    <source>
        <dbReference type="ARBA" id="ARBA00022792"/>
    </source>
</evidence>
<evidence type="ECO:0000256" key="4">
    <source>
        <dbReference type="ARBA" id="ARBA00022692"/>
    </source>
</evidence>
<sequence>MLHLSKWYKSVKESKHLLFSLDLLSVQSGNCRSLEHAVLKAHPLVPRVRFVHTCFRRRNMGSVFIESIFHKSSQYEKINWKHMPTLSPMYVSTRSQQTTSTNHILREAKAKEYITLYFNKFIRINRMLCVSAKLSTFMCVLSAPIFIGAVVMDMMDMQSAITFSGTIALYSALLTGQSFLFFSRNICLIMISTDDSYLKIAHLTLFGKRRDVYVKTSDVLPISGSVYQKKSYTVRFKNSSKKLIFRPHDGRDDINYEVLESVFVKGGQQEDKPTV</sequence>
<dbReference type="GO" id="GO:0005743">
    <property type="term" value="C:mitochondrial inner membrane"/>
    <property type="evidence" value="ECO:0007669"/>
    <property type="project" value="UniProtKB-SubCell"/>
</dbReference>
<proteinExistence type="inferred from homology"/>
<keyword evidence="5" id="KW-0999">Mitochondrion inner membrane</keyword>
<dbReference type="EMBL" id="HACG01024748">
    <property type="protein sequence ID" value="CEK71613.1"/>
    <property type="molecule type" value="Transcribed_RNA"/>
</dbReference>
<dbReference type="InterPro" id="IPR026571">
    <property type="entry name" value="Tmem186"/>
</dbReference>
<evidence type="ECO:0000256" key="1">
    <source>
        <dbReference type="ARBA" id="ARBA00004448"/>
    </source>
</evidence>
<dbReference type="PANTHER" id="PTHR13603:SF1">
    <property type="entry name" value="TRANSMEMBRANE PROTEIN 186"/>
    <property type="match status" value="1"/>
</dbReference>
<organism evidence="11">
    <name type="scientific">Arion vulgaris</name>
    <dbReference type="NCBI Taxonomy" id="1028688"/>
    <lineage>
        <taxon>Eukaryota</taxon>
        <taxon>Metazoa</taxon>
        <taxon>Spiralia</taxon>
        <taxon>Lophotrochozoa</taxon>
        <taxon>Mollusca</taxon>
        <taxon>Gastropoda</taxon>
        <taxon>Heterobranchia</taxon>
        <taxon>Euthyneura</taxon>
        <taxon>Panpulmonata</taxon>
        <taxon>Eupulmonata</taxon>
        <taxon>Stylommatophora</taxon>
        <taxon>Helicina</taxon>
        <taxon>Arionoidea</taxon>
        <taxon>Arionidae</taxon>
        <taxon>Arion</taxon>
    </lineage>
</organism>
<evidence type="ECO:0000313" key="11">
    <source>
        <dbReference type="EMBL" id="CEK71614.1"/>
    </source>
</evidence>
<evidence type="ECO:0000256" key="3">
    <source>
        <dbReference type="ARBA" id="ARBA00014604"/>
    </source>
</evidence>
<feature type="transmembrane region" description="Helical" evidence="9">
    <location>
        <begin position="130"/>
        <end position="151"/>
    </location>
</feature>
<gene>
    <name evidence="11" type="primary">ORF79147</name>
    <name evidence="10" type="synonym">ORF79145</name>
</gene>
<evidence type="ECO:0000256" key="8">
    <source>
        <dbReference type="ARBA" id="ARBA00023136"/>
    </source>
</evidence>
<keyword evidence="6 9" id="KW-1133">Transmembrane helix</keyword>
<evidence type="ECO:0000313" key="10">
    <source>
        <dbReference type="EMBL" id="CEK71613.1"/>
    </source>
</evidence>
<dbReference type="PANTHER" id="PTHR13603">
    <property type="entry name" value="TRANSMEMBRANE PROTEIN 186"/>
    <property type="match status" value="1"/>
</dbReference>
<protein>
    <recommendedName>
        <fullName evidence="3">Transmembrane protein 186</fullName>
    </recommendedName>
</protein>
<dbReference type="EMBL" id="HACG01024749">
    <property type="protein sequence ID" value="CEK71614.1"/>
    <property type="molecule type" value="Transcribed_RNA"/>
</dbReference>
<comment type="similarity">
    <text evidence="2">Belongs to the TMEM186 family.</text>
</comment>